<evidence type="ECO:0000313" key="2">
    <source>
        <dbReference type="Proteomes" id="UP000184499"/>
    </source>
</evidence>
<dbReference type="OrthoDB" id="26838at2759"/>
<protein>
    <submittedName>
        <fullName evidence="1">Uncharacterized protein</fullName>
    </submittedName>
</protein>
<sequence length="198" mass="23155">MELGTRPGSKEFLAGLERCVLKDGRIFSEVEIQAWKGVRKGVYSALRGGYVEIFDKRPMRQDVKEYCAGEVTVLVDLFRIYDAKLKPPGEAFWRNYILDTTRERVRRSRESGFSGASKFDDRGPWDSESIEEAIDRWNDDVMDEALHGEGDDDYLDLEVYDYDYGWDNDDDDYRWVDDGPTNCRDIINDCDYHDYYSD</sequence>
<gene>
    <name evidence="1" type="ORF">ASPBRDRAFT_40492</name>
</gene>
<dbReference type="AlphaFoldDB" id="A0A1L9UU90"/>
<accession>A0A1L9UU90</accession>
<dbReference type="Proteomes" id="UP000184499">
    <property type="component" value="Unassembled WGS sequence"/>
</dbReference>
<organism evidence="1 2">
    <name type="scientific">Aspergillus brasiliensis (strain CBS 101740 / IMI 381727 / IBT 21946)</name>
    <dbReference type="NCBI Taxonomy" id="767769"/>
    <lineage>
        <taxon>Eukaryota</taxon>
        <taxon>Fungi</taxon>
        <taxon>Dikarya</taxon>
        <taxon>Ascomycota</taxon>
        <taxon>Pezizomycotina</taxon>
        <taxon>Eurotiomycetes</taxon>
        <taxon>Eurotiomycetidae</taxon>
        <taxon>Eurotiales</taxon>
        <taxon>Aspergillaceae</taxon>
        <taxon>Aspergillus</taxon>
        <taxon>Aspergillus subgen. Circumdati</taxon>
    </lineage>
</organism>
<dbReference type="STRING" id="767769.A0A1L9UU90"/>
<reference evidence="2" key="1">
    <citation type="journal article" date="2017" name="Genome Biol.">
        <title>Comparative genomics reveals high biological diversity and specific adaptations in the industrially and medically important fungal genus Aspergillus.</title>
        <authorList>
            <person name="de Vries R.P."/>
            <person name="Riley R."/>
            <person name="Wiebenga A."/>
            <person name="Aguilar-Osorio G."/>
            <person name="Amillis S."/>
            <person name="Uchima C.A."/>
            <person name="Anderluh G."/>
            <person name="Asadollahi M."/>
            <person name="Askin M."/>
            <person name="Barry K."/>
            <person name="Battaglia E."/>
            <person name="Bayram O."/>
            <person name="Benocci T."/>
            <person name="Braus-Stromeyer S.A."/>
            <person name="Caldana C."/>
            <person name="Canovas D."/>
            <person name="Cerqueira G.C."/>
            <person name="Chen F."/>
            <person name="Chen W."/>
            <person name="Choi C."/>
            <person name="Clum A."/>
            <person name="Dos Santos R.A."/>
            <person name="Damasio A.R."/>
            <person name="Diallinas G."/>
            <person name="Emri T."/>
            <person name="Fekete E."/>
            <person name="Flipphi M."/>
            <person name="Freyberg S."/>
            <person name="Gallo A."/>
            <person name="Gournas C."/>
            <person name="Habgood R."/>
            <person name="Hainaut M."/>
            <person name="Harispe M.L."/>
            <person name="Henrissat B."/>
            <person name="Hilden K.S."/>
            <person name="Hope R."/>
            <person name="Hossain A."/>
            <person name="Karabika E."/>
            <person name="Karaffa L."/>
            <person name="Karanyi Z."/>
            <person name="Krasevec N."/>
            <person name="Kuo A."/>
            <person name="Kusch H."/>
            <person name="LaButti K."/>
            <person name="Lagendijk E.L."/>
            <person name="Lapidus A."/>
            <person name="Levasseur A."/>
            <person name="Lindquist E."/>
            <person name="Lipzen A."/>
            <person name="Logrieco A.F."/>
            <person name="MacCabe A."/>
            <person name="Maekelae M.R."/>
            <person name="Malavazi I."/>
            <person name="Melin P."/>
            <person name="Meyer V."/>
            <person name="Mielnichuk N."/>
            <person name="Miskei M."/>
            <person name="Molnar A.P."/>
            <person name="Mule G."/>
            <person name="Ngan C.Y."/>
            <person name="Orejas M."/>
            <person name="Orosz E."/>
            <person name="Ouedraogo J.P."/>
            <person name="Overkamp K.M."/>
            <person name="Park H.-S."/>
            <person name="Perrone G."/>
            <person name="Piumi F."/>
            <person name="Punt P.J."/>
            <person name="Ram A.F."/>
            <person name="Ramon A."/>
            <person name="Rauscher S."/>
            <person name="Record E."/>
            <person name="Riano-Pachon D.M."/>
            <person name="Robert V."/>
            <person name="Roehrig J."/>
            <person name="Ruller R."/>
            <person name="Salamov A."/>
            <person name="Salih N.S."/>
            <person name="Samson R.A."/>
            <person name="Sandor E."/>
            <person name="Sanguinetti M."/>
            <person name="Schuetze T."/>
            <person name="Sepcic K."/>
            <person name="Shelest E."/>
            <person name="Sherlock G."/>
            <person name="Sophianopoulou V."/>
            <person name="Squina F.M."/>
            <person name="Sun H."/>
            <person name="Susca A."/>
            <person name="Todd R.B."/>
            <person name="Tsang A."/>
            <person name="Unkles S.E."/>
            <person name="van de Wiele N."/>
            <person name="van Rossen-Uffink D."/>
            <person name="Oliveira J.V."/>
            <person name="Vesth T.C."/>
            <person name="Visser J."/>
            <person name="Yu J.-H."/>
            <person name="Zhou M."/>
            <person name="Andersen M.R."/>
            <person name="Archer D.B."/>
            <person name="Baker S.E."/>
            <person name="Benoit I."/>
            <person name="Brakhage A.A."/>
            <person name="Braus G.H."/>
            <person name="Fischer R."/>
            <person name="Frisvad J.C."/>
            <person name="Goldman G.H."/>
            <person name="Houbraken J."/>
            <person name="Oakley B."/>
            <person name="Pocsi I."/>
            <person name="Scazzocchio C."/>
            <person name="Seiboth B."/>
            <person name="vanKuyk P.A."/>
            <person name="Wortman J."/>
            <person name="Dyer P.S."/>
            <person name="Grigoriev I.V."/>
        </authorList>
    </citation>
    <scope>NUCLEOTIDE SEQUENCE [LARGE SCALE GENOMIC DNA]</scope>
    <source>
        <strain evidence="2">CBS 101740 / IMI 381727 / IBT 21946</strain>
    </source>
</reference>
<dbReference type="OMA" id="KEYCAGE"/>
<name>A0A1L9UU90_ASPBC</name>
<proteinExistence type="predicted"/>
<evidence type="ECO:0000313" key="1">
    <source>
        <dbReference type="EMBL" id="OJJ75211.1"/>
    </source>
</evidence>
<dbReference type="EMBL" id="KV878681">
    <property type="protein sequence ID" value="OJJ75211.1"/>
    <property type="molecule type" value="Genomic_DNA"/>
</dbReference>
<keyword evidence="2" id="KW-1185">Reference proteome</keyword>
<dbReference type="VEuPathDB" id="FungiDB:ASPBRDRAFT_40492"/>
<dbReference type="PANTHER" id="PTHR43040:SF1">
    <property type="entry name" value="RIBONUCLEASE D"/>
    <property type="match status" value="1"/>
</dbReference>
<dbReference type="GeneID" id="93576850"/>
<dbReference type="RefSeq" id="XP_067482459.1">
    <property type="nucleotide sequence ID" value="XM_067624362.1"/>
</dbReference>
<dbReference type="PANTHER" id="PTHR43040">
    <property type="entry name" value="RIBONUCLEASE D"/>
    <property type="match status" value="1"/>
</dbReference>